<evidence type="ECO:0000256" key="3">
    <source>
        <dbReference type="ARBA" id="ARBA00022676"/>
    </source>
</evidence>
<feature type="transmembrane region" description="Helical" evidence="8">
    <location>
        <begin position="375"/>
        <end position="392"/>
    </location>
</feature>
<evidence type="ECO:0000313" key="11">
    <source>
        <dbReference type="Proteomes" id="UP000222310"/>
    </source>
</evidence>
<keyword evidence="4" id="KW-0808">Transferase</keyword>
<dbReference type="RefSeq" id="WP_099068025.1">
    <property type="nucleotide sequence ID" value="NZ_LAHD01000012.1"/>
</dbReference>
<evidence type="ECO:0000313" key="10">
    <source>
        <dbReference type="EMBL" id="PHK05831.1"/>
    </source>
</evidence>
<protein>
    <recommendedName>
        <fullName evidence="9">Glycosyltransferase RgtA/B/C/D-like domain-containing protein</fullName>
    </recommendedName>
</protein>
<feature type="transmembrane region" description="Helical" evidence="8">
    <location>
        <begin position="404"/>
        <end position="423"/>
    </location>
</feature>
<comment type="caution">
    <text evidence="10">The sequence shown here is derived from an EMBL/GenBank/DDBJ whole genome shotgun (WGS) entry which is preliminary data.</text>
</comment>
<keyword evidence="7 8" id="KW-0472">Membrane</keyword>
<evidence type="ECO:0000256" key="5">
    <source>
        <dbReference type="ARBA" id="ARBA00022692"/>
    </source>
</evidence>
<sequence length="568" mass="65023">MCNVKFAPSWLRLLIIFLLTMSILFRFFNLDGKIYSHDETHTSLRISGFTATEVKQEIFNNRVVTKKSFTKFQGANSSKSLNDTIMSLAREDSQHPPLYYIIARLWTEIFGNSVTAIRSLSALMSLLVFPCVYRLCRELFDVPLPISGVAIALMTVSPIQLVYAQEAQEYILWLITIILSSASLLRAVHLELQDKDELTKQPPDLFTAWSVYAITLTISLYTFLWSGFVALAHGIYVIAIAKFKLNETVRNYLIASLVSCLAFMPWMTVAVGDFFQFLISGEKATTQSYLIDILPFFLIQSSRIFFDINLTLENPVTYLITPIFLILVGYAIYFLCLTTSYKIWLFIITFILVPTLPIILPAFSTGGIQSFTEPYLIPFYLGIQITVAYLVATKLYNRSLPRRTSWQIIMALLIICGLISSKVNSQAITWWNKGINHSNFQFAQIINQSNSPLLISNSLDNYEYVFSLSYLLKPKVNFLLVNNQKIPKISNEFTDIFLLNPSNNWREKIEQKYNFQTNIIYGDNYYSVWKLTKPRNLRRRDMPLNNKLSASLYSNPISVANNIGVNDC</sequence>
<keyword evidence="2" id="KW-1003">Cell membrane</keyword>
<keyword evidence="3" id="KW-0328">Glycosyltransferase</keyword>
<dbReference type="InterPro" id="IPR050297">
    <property type="entry name" value="LipidA_mod_glycosyltrf_83"/>
</dbReference>
<gene>
    <name evidence="10" type="ORF">VF08_06525</name>
</gene>
<dbReference type="PANTHER" id="PTHR33908:SF11">
    <property type="entry name" value="MEMBRANE PROTEIN"/>
    <property type="match status" value="1"/>
</dbReference>
<feature type="transmembrane region" description="Helical" evidence="8">
    <location>
        <begin position="209"/>
        <end position="240"/>
    </location>
</feature>
<feature type="transmembrane region" description="Helical" evidence="8">
    <location>
        <begin position="142"/>
        <end position="164"/>
    </location>
</feature>
<proteinExistence type="predicted"/>
<evidence type="ECO:0000256" key="6">
    <source>
        <dbReference type="ARBA" id="ARBA00022989"/>
    </source>
</evidence>
<dbReference type="GO" id="GO:0016763">
    <property type="term" value="F:pentosyltransferase activity"/>
    <property type="evidence" value="ECO:0007669"/>
    <property type="project" value="TreeGrafter"/>
</dbReference>
<keyword evidence="5 8" id="KW-0812">Transmembrane</keyword>
<dbReference type="GO" id="GO:0005886">
    <property type="term" value="C:plasma membrane"/>
    <property type="evidence" value="ECO:0007669"/>
    <property type="project" value="UniProtKB-SubCell"/>
</dbReference>
<feature type="transmembrane region" description="Helical" evidence="8">
    <location>
        <begin position="170"/>
        <end position="188"/>
    </location>
</feature>
<comment type="subcellular location">
    <subcellularLocation>
        <location evidence="1">Cell membrane</location>
        <topology evidence="1">Multi-pass membrane protein</topology>
    </subcellularLocation>
</comment>
<evidence type="ECO:0000256" key="7">
    <source>
        <dbReference type="ARBA" id="ARBA00023136"/>
    </source>
</evidence>
<organism evidence="10 11">
    <name type="scientific">Nostoc linckia z8</name>
    <dbReference type="NCBI Taxonomy" id="1628746"/>
    <lineage>
        <taxon>Bacteria</taxon>
        <taxon>Bacillati</taxon>
        <taxon>Cyanobacteriota</taxon>
        <taxon>Cyanophyceae</taxon>
        <taxon>Nostocales</taxon>
        <taxon>Nostocaceae</taxon>
        <taxon>Nostoc</taxon>
    </lineage>
</organism>
<name>A0A9Q5ZEV7_NOSLI</name>
<evidence type="ECO:0000256" key="1">
    <source>
        <dbReference type="ARBA" id="ARBA00004651"/>
    </source>
</evidence>
<reference evidence="10 11" key="1">
    <citation type="submission" date="2015-02" db="EMBL/GenBank/DDBJ databases">
        <title>Nostoc linckia genome annotation.</title>
        <authorList>
            <person name="Zhou Z."/>
        </authorList>
    </citation>
    <scope>NUCLEOTIDE SEQUENCE [LARGE SCALE GENOMIC DNA]</scope>
    <source>
        <strain evidence="11">z8</strain>
    </source>
</reference>
<keyword evidence="6 8" id="KW-1133">Transmembrane helix</keyword>
<evidence type="ECO:0000256" key="4">
    <source>
        <dbReference type="ARBA" id="ARBA00022679"/>
    </source>
</evidence>
<evidence type="ECO:0000256" key="2">
    <source>
        <dbReference type="ARBA" id="ARBA00022475"/>
    </source>
</evidence>
<feature type="transmembrane region" description="Helical" evidence="8">
    <location>
        <begin position="343"/>
        <end position="363"/>
    </location>
</feature>
<feature type="transmembrane region" description="Helical" evidence="8">
    <location>
        <begin position="318"/>
        <end position="336"/>
    </location>
</feature>
<feature type="transmembrane region" description="Helical" evidence="8">
    <location>
        <begin position="9"/>
        <end position="28"/>
    </location>
</feature>
<accession>A0A9Q5ZEV7</accession>
<evidence type="ECO:0000259" key="9">
    <source>
        <dbReference type="Pfam" id="PF13231"/>
    </source>
</evidence>
<dbReference type="Pfam" id="PF13231">
    <property type="entry name" value="PMT_2"/>
    <property type="match status" value="1"/>
</dbReference>
<feature type="transmembrane region" description="Helical" evidence="8">
    <location>
        <begin position="252"/>
        <end position="277"/>
    </location>
</feature>
<feature type="domain" description="Glycosyltransferase RgtA/B/C/D-like" evidence="9">
    <location>
        <begin position="94"/>
        <end position="267"/>
    </location>
</feature>
<dbReference type="PANTHER" id="PTHR33908">
    <property type="entry name" value="MANNOSYLTRANSFERASE YKCB-RELATED"/>
    <property type="match status" value="1"/>
</dbReference>
<evidence type="ECO:0000256" key="8">
    <source>
        <dbReference type="SAM" id="Phobius"/>
    </source>
</evidence>
<dbReference type="Proteomes" id="UP000222310">
    <property type="component" value="Unassembled WGS sequence"/>
</dbReference>
<dbReference type="InterPro" id="IPR038731">
    <property type="entry name" value="RgtA/B/C-like"/>
</dbReference>
<feature type="transmembrane region" description="Helical" evidence="8">
    <location>
        <begin position="116"/>
        <end position="135"/>
    </location>
</feature>
<dbReference type="GO" id="GO:0009103">
    <property type="term" value="P:lipopolysaccharide biosynthetic process"/>
    <property type="evidence" value="ECO:0007669"/>
    <property type="project" value="UniProtKB-ARBA"/>
</dbReference>
<dbReference type="GeneID" id="57093185"/>
<dbReference type="EMBL" id="LAHD01000012">
    <property type="protein sequence ID" value="PHK05831.1"/>
    <property type="molecule type" value="Genomic_DNA"/>
</dbReference>
<dbReference type="AlphaFoldDB" id="A0A9Q5ZEV7"/>